<dbReference type="Proteomes" id="UP000662074">
    <property type="component" value="Unassembled WGS sequence"/>
</dbReference>
<dbReference type="PANTHER" id="PTHR33990">
    <property type="entry name" value="PROTEIN YJDN-RELATED"/>
    <property type="match status" value="1"/>
</dbReference>
<dbReference type="AlphaFoldDB" id="A0A917JA37"/>
<dbReference type="SUPFAM" id="SSF54593">
    <property type="entry name" value="Glyoxalase/Bleomycin resistance protein/Dihydroxybiphenyl dioxygenase"/>
    <property type="match status" value="1"/>
</dbReference>
<feature type="domain" description="PhnB-like" evidence="1">
    <location>
        <begin position="3"/>
        <end position="116"/>
    </location>
</feature>
<protein>
    <submittedName>
        <fullName evidence="2">VOC family protein</fullName>
    </submittedName>
</protein>
<sequence length="157" mass="17557">MHKISPFLWFNDNAEEAVTFYTSTFKDSKITATTRYGSGGPGPEGSVMTMSFELNGQHFTALNGGPHYSFTPAISFVIMCDDQAEVDHYWDNFLQGGKAMQCGWITDKFGLSWQVVPSAMITMMTDKDPKKAQKVAQAMMKMVKLDIAELQRAYDEA</sequence>
<accession>A0A917JA37</accession>
<reference evidence="2" key="1">
    <citation type="journal article" date="2014" name="Int. J. Syst. Evol. Microbiol.">
        <title>Complete genome sequence of Corynebacterium casei LMG S-19264T (=DSM 44701T), isolated from a smear-ripened cheese.</title>
        <authorList>
            <consortium name="US DOE Joint Genome Institute (JGI-PGF)"/>
            <person name="Walter F."/>
            <person name="Albersmeier A."/>
            <person name="Kalinowski J."/>
            <person name="Ruckert C."/>
        </authorList>
    </citation>
    <scope>NUCLEOTIDE SEQUENCE</scope>
    <source>
        <strain evidence="2">CCM 8711</strain>
    </source>
</reference>
<dbReference type="CDD" id="cd06588">
    <property type="entry name" value="PhnB_like"/>
    <property type="match status" value="1"/>
</dbReference>
<evidence type="ECO:0000313" key="3">
    <source>
        <dbReference type="Proteomes" id="UP000662074"/>
    </source>
</evidence>
<dbReference type="InterPro" id="IPR009725">
    <property type="entry name" value="3_dmu_93_MTrfase"/>
</dbReference>
<dbReference type="EMBL" id="BMDO01000003">
    <property type="protein sequence ID" value="GGI50246.1"/>
    <property type="molecule type" value="Genomic_DNA"/>
</dbReference>
<gene>
    <name evidence="2" type="ORF">GCM10011425_14580</name>
</gene>
<dbReference type="Pfam" id="PF06983">
    <property type="entry name" value="3-dmu-9_3-mt"/>
    <property type="match status" value="1"/>
</dbReference>
<organism evidence="2 3">
    <name type="scientific">Mucilaginibacter galii</name>
    <dbReference type="NCBI Taxonomy" id="2005073"/>
    <lineage>
        <taxon>Bacteria</taxon>
        <taxon>Pseudomonadati</taxon>
        <taxon>Bacteroidota</taxon>
        <taxon>Sphingobacteriia</taxon>
        <taxon>Sphingobacteriales</taxon>
        <taxon>Sphingobacteriaceae</taxon>
        <taxon>Mucilaginibacter</taxon>
    </lineage>
</organism>
<reference evidence="2" key="2">
    <citation type="submission" date="2020-09" db="EMBL/GenBank/DDBJ databases">
        <authorList>
            <person name="Sun Q."/>
            <person name="Sedlacek I."/>
        </authorList>
    </citation>
    <scope>NUCLEOTIDE SEQUENCE</scope>
    <source>
        <strain evidence="2">CCM 8711</strain>
    </source>
</reference>
<comment type="caution">
    <text evidence="2">The sequence shown here is derived from an EMBL/GenBank/DDBJ whole genome shotgun (WGS) entry which is preliminary data.</text>
</comment>
<dbReference type="InterPro" id="IPR029068">
    <property type="entry name" value="Glyas_Bleomycin-R_OHBP_Dase"/>
</dbReference>
<name>A0A917JA37_9SPHI</name>
<dbReference type="Gene3D" id="3.10.180.10">
    <property type="entry name" value="2,3-Dihydroxybiphenyl 1,2-Dioxygenase, domain 1"/>
    <property type="match status" value="1"/>
</dbReference>
<dbReference type="InterPro" id="IPR028973">
    <property type="entry name" value="PhnB-like"/>
</dbReference>
<evidence type="ECO:0000313" key="2">
    <source>
        <dbReference type="EMBL" id="GGI50246.1"/>
    </source>
</evidence>
<dbReference type="RefSeq" id="WP_188415276.1">
    <property type="nucleotide sequence ID" value="NZ_BMDO01000003.1"/>
</dbReference>
<keyword evidence="3" id="KW-1185">Reference proteome</keyword>
<evidence type="ECO:0000259" key="1">
    <source>
        <dbReference type="Pfam" id="PF06983"/>
    </source>
</evidence>
<proteinExistence type="predicted"/>
<dbReference type="PIRSF" id="PIRSF021700">
    <property type="entry name" value="3_dmu_93_MTrfase"/>
    <property type="match status" value="1"/>
</dbReference>